<keyword evidence="2" id="KW-1185">Reference proteome</keyword>
<dbReference type="Proteomes" id="UP001231649">
    <property type="component" value="Chromosome 5"/>
</dbReference>
<organism evidence="1 2">
    <name type="scientific">Mythimna loreyi</name>
    <dbReference type="NCBI Taxonomy" id="667449"/>
    <lineage>
        <taxon>Eukaryota</taxon>
        <taxon>Metazoa</taxon>
        <taxon>Ecdysozoa</taxon>
        <taxon>Arthropoda</taxon>
        <taxon>Hexapoda</taxon>
        <taxon>Insecta</taxon>
        <taxon>Pterygota</taxon>
        <taxon>Neoptera</taxon>
        <taxon>Endopterygota</taxon>
        <taxon>Lepidoptera</taxon>
        <taxon>Glossata</taxon>
        <taxon>Ditrysia</taxon>
        <taxon>Noctuoidea</taxon>
        <taxon>Noctuidae</taxon>
        <taxon>Noctuinae</taxon>
        <taxon>Hadenini</taxon>
        <taxon>Mythimna</taxon>
    </lineage>
</organism>
<reference evidence="1" key="1">
    <citation type="submission" date="2023-03" db="EMBL/GenBank/DDBJ databases">
        <title>Chromosome-level genomes of two armyworms, Mythimna separata and Mythimna loreyi, provide insights into the biosynthesis and reception of sex pheromones.</title>
        <authorList>
            <person name="Zhao H."/>
        </authorList>
    </citation>
    <scope>NUCLEOTIDE SEQUENCE</scope>
    <source>
        <strain evidence="1">BeijingLab</strain>
    </source>
</reference>
<dbReference type="EMBL" id="CM056781">
    <property type="protein sequence ID" value="KAJ8735148.1"/>
    <property type="molecule type" value="Genomic_DNA"/>
</dbReference>
<evidence type="ECO:0000313" key="2">
    <source>
        <dbReference type="Proteomes" id="UP001231649"/>
    </source>
</evidence>
<protein>
    <submittedName>
        <fullName evidence="1">Uncharacterized protein</fullName>
    </submittedName>
</protein>
<accession>A0ACC2R7U2</accession>
<comment type="caution">
    <text evidence="1">The sequence shown here is derived from an EMBL/GenBank/DDBJ whole genome shotgun (WGS) entry which is preliminary data.</text>
</comment>
<sequence length="89" mass="9837">MKLTLVLLLAVACSASFEVQNEPMTLCGRQLSRTTALVCSSTENSKRDAGWWLPGNVVRVLNGMRGKRGGIVDECCHKPCYLEEILTYC</sequence>
<proteinExistence type="predicted"/>
<gene>
    <name evidence="1" type="ORF">PYW08_014398</name>
</gene>
<name>A0ACC2R7U2_9NEOP</name>
<evidence type="ECO:0000313" key="1">
    <source>
        <dbReference type="EMBL" id="KAJ8735148.1"/>
    </source>
</evidence>